<reference evidence="7 14" key="7">
    <citation type="submission" date="2018-08" db="EMBL/GenBank/DDBJ databases">
        <title>Comparative analysis of Prevotella intermedia strains.</title>
        <authorList>
            <person name="Moon J.-H."/>
            <person name="Lee J.-H."/>
        </authorList>
    </citation>
    <scope>NUCLEOTIDE SEQUENCE [LARGE SCALE GENOMIC DNA]</scope>
    <source>
        <strain evidence="7 14">ATCC 15033</strain>
    </source>
</reference>
<organism evidence="3 8">
    <name type="scientific">Prevotella intermedia</name>
    <dbReference type="NCBI Taxonomy" id="28131"/>
    <lineage>
        <taxon>Bacteria</taxon>
        <taxon>Pseudomonadati</taxon>
        <taxon>Bacteroidota</taxon>
        <taxon>Bacteroidia</taxon>
        <taxon>Bacteroidales</taxon>
        <taxon>Prevotellaceae</taxon>
        <taxon>Prevotella</taxon>
    </lineage>
</organism>
<dbReference type="EMBL" id="PGGD01000001">
    <property type="protein sequence ID" value="PJE99805.1"/>
    <property type="molecule type" value="Genomic_DNA"/>
</dbReference>
<reference evidence="5 9" key="2">
    <citation type="submission" date="2017-11" db="EMBL/GenBank/DDBJ databases">
        <title>Genome sequencing of Prevotella intermedia KCOM 1779.</title>
        <authorList>
            <person name="Kook J.-K."/>
            <person name="Park S.-N."/>
            <person name="Lim Y.K."/>
        </authorList>
    </citation>
    <scope>NUCLEOTIDE SEQUENCE [LARGE SCALE GENOMIC DNA]</scope>
    <source>
        <strain evidence="5 9">KCOM 1779</strain>
    </source>
</reference>
<evidence type="ECO:0000313" key="14">
    <source>
        <dbReference type="Proteomes" id="UP000283868"/>
    </source>
</evidence>
<proteinExistence type="predicted"/>
<evidence type="ECO:0000313" key="5">
    <source>
        <dbReference type="EMBL" id="PJE99805.1"/>
    </source>
</evidence>
<evidence type="ECO:0000313" key="13">
    <source>
        <dbReference type="Proteomes" id="UP000230742"/>
    </source>
</evidence>
<keyword evidence="14" id="KW-1185">Reference proteome</keyword>
<dbReference type="EMBL" id="PENG01000001">
    <property type="protein sequence ID" value="PJI27181.1"/>
    <property type="molecule type" value="Genomic_DNA"/>
</dbReference>
<evidence type="ECO:0000313" key="8">
    <source>
        <dbReference type="Proteomes" id="UP000217431"/>
    </source>
</evidence>
<dbReference type="EMBL" id="CP024727">
    <property type="protein sequence ID" value="ATV31150.1"/>
    <property type="molecule type" value="Genomic_DNA"/>
</dbReference>
<reference evidence="1 13" key="3">
    <citation type="submission" date="2017-11" db="EMBL/GenBank/DDBJ databases">
        <title>Genome sequencing of Prevotella intermedia KCOM 1949.</title>
        <authorList>
            <person name="Kook J.-K."/>
            <person name="Park S.-N."/>
            <person name="Lim Y.K."/>
        </authorList>
    </citation>
    <scope>NUCLEOTIDE SEQUENCE [LARGE SCALE GENOMIC DNA]</scope>
    <source>
        <strain evidence="1 13">KCOM 1949</strain>
    </source>
</reference>
<dbReference type="Proteomes" id="UP000230500">
    <property type="component" value="Unassembled WGS sequence"/>
</dbReference>
<reference evidence="2 10" key="4">
    <citation type="submission" date="2017-11" db="EMBL/GenBank/DDBJ databases">
        <title>Genome sequencing of Prevotella intermedia KCOM 2033.</title>
        <authorList>
            <person name="Kook J.-K."/>
            <person name="Park S.-N."/>
            <person name="Lim Y.K."/>
        </authorList>
    </citation>
    <scope>NUCLEOTIDE SEQUENCE [LARGE SCALE GENOMIC DNA]</scope>
    <source>
        <strain evidence="2 10">KCOM 2033</strain>
    </source>
</reference>
<reference evidence="3 8" key="1">
    <citation type="journal article" date="2016" name="DNA Res.">
        <title>The complete genome sequencing of Prevotella intermedia strain OMA14 and a subsequent fine-scale, intra-species genomic comparison reveal an unusual amplification of conjugative and mobile transposons and identify a novel Prevotella-lineage-specific repeat.</title>
        <authorList>
            <person name="Naito M."/>
            <person name="Ogura Y."/>
            <person name="Itoh T."/>
            <person name="Shoji M."/>
            <person name="Okamoto M."/>
            <person name="Hayashi T."/>
            <person name="Nakayama K."/>
        </authorList>
    </citation>
    <scope>NUCLEOTIDE SEQUENCE [LARGE SCALE GENOMIC DNA]</scope>
    <source>
        <strain evidence="3 8">OMA14</strain>
    </source>
</reference>
<sequence>MHHNSNNEAVYRTLSQIRLRKAQLLTDITKESKQISTLWDSVFHKPQKSSAPTKRISGLMATGVGVADAVILGWKLYRRINGKPSLFSFFGKKRGKK</sequence>
<protein>
    <submittedName>
        <fullName evidence="3">Uncharacterized protein</fullName>
    </submittedName>
</protein>
<evidence type="ECO:0000313" key="12">
    <source>
        <dbReference type="Proteomes" id="UP000230500"/>
    </source>
</evidence>
<reference evidence="4 12" key="5">
    <citation type="submission" date="2017-11" db="EMBL/GenBank/DDBJ databases">
        <title>Genome sequencing of Prevotella intermedia KCOM 2069.</title>
        <authorList>
            <person name="Kook J.-K."/>
            <person name="Park S.-N."/>
            <person name="Lim Y.K."/>
        </authorList>
    </citation>
    <scope>NUCLEOTIDE SEQUENCE [LARGE SCALE GENOMIC DNA]</scope>
    <source>
        <strain evidence="4 12">KCOM 2069</strain>
    </source>
</reference>
<dbReference type="Proteomes" id="UP000228641">
    <property type="component" value="Unassembled WGS sequence"/>
</dbReference>
<dbReference type="Proteomes" id="UP000217431">
    <property type="component" value="Chromosome I"/>
</dbReference>
<gene>
    <name evidence="1" type="ORF">CTM46_06675</name>
    <name evidence="2" type="ORF">CTM50_00765</name>
    <name evidence="6" type="ORF">CTM58_03185</name>
    <name evidence="5" type="ORF">CUB97_00025</name>
    <name evidence="4" type="ORF">CUC04_03500</name>
    <name evidence="7" type="ORF">D2S45_10675</name>
    <name evidence="3" type="ORF">PIOMA14_I_0529</name>
</gene>
<name>A0A0S3UHP7_PREIN</name>
<dbReference type="STRING" id="28131.BWX40_06015"/>
<dbReference type="Proteomes" id="UP000283868">
    <property type="component" value="Unassembled WGS sequence"/>
</dbReference>
<evidence type="ECO:0000313" key="4">
    <source>
        <dbReference type="EMBL" id="PIN28541.1"/>
    </source>
</evidence>
<dbReference type="RefSeq" id="WP_061868072.1">
    <property type="nucleotide sequence ID" value="NZ_AP014597.1"/>
</dbReference>
<dbReference type="EMBL" id="QXEN01000023">
    <property type="protein sequence ID" value="RRF86538.1"/>
    <property type="molecule type" value="Genomic_DNA"/>
</dbReference>
<evidence type="ECO:0000313" key="3">
    <source>
        <dbReference type="EMBL" id="BAU17037.1"/>
    </source>
</evidence>
<evidence type="ECO:0000313" key="9">
    <source>
        <dbReference type="Proteomes" id="UP000228641"/>
    </source>
</evidence>
<accession>A0A0S3UHP7</accession>
<dbReference type="EMBL" id="CP024696">
    <property type="protein sequence ID" value="ATV51737.1"/>
    <property type="molecule type" value="Genomic_DNA"/>
</dbReference>
<dbReference type="EMBL" id="AP014597">
    <property type="protein sequence ID" value="BAU17037.1"/>
    <property type="molecule type" value="Genomic_DNA"/>
</dbReference>
<evidence type="ECO:0000313" key="10">
    <source>
        <dbReference type="Proteomes" id="UP000229323"/>
    </source>
</evidence>
<dbReference type="Proteomes" id="UP000229884">
    <property type="component" value="Unassembled WGS sequence"/>
</dbReference>
<evidence type="ECO:0000313" key="6">
    <source>
        <dbReference type="EMBL" id="PJI27181.1"/>
    </source>
</evidence>
<evidence type="ECO:0000313" key="1">
    <source>
        <dbReference type="EMBL" id="ATV31150.1"/>
    </source>
</evidence>
<dbReference type="Proteomes" id="UP000229323">
    <property type="component" value="Chromosome"/>
</dbReference>
<dbReference type="EMBL" id="PESN01000001">
    <property type="protein sequence ID" value="PIN28541.1"/>
    <property type="molecule type" value="Genomic_DNA"/>
</dbReference>
<evidence type="ECO:0000313" key="2">
    <source>
        <dbReference type="EMBL" id="ATV51737.1"/>
    </source>
</evidence>
<dbReference type="AlphaFoldDB" id="A0A0S3UHP7"/>
<evidence type="ECO:0000313" key="7">
    <source>
        <dbReference type="EMBL" id="RRF86538.1"/>
    </source>
</evidence>
<reference evidence="6 11" key="6">
    <citation type="submission" date="2017-11" db="EMBL/GenBank/DDBJ databases">
        <title>Genome sequencing of Prevotella intermedia KCOM 2832.</title>
        <authorList>
            <person name="Kook J.-K."/>
            <person name="Park S.-N."/>
            <person name="Lim Y.K."/>
        </authorList>
    </citation>
    <scope>NUCLEOTIDE SEQUENCE [LARGE SCALE GENOMIC DNA]</scope>
    <source>
        <strain evidence="6 11">KCOM 2832</strain>
    </source>
</reference>
<dbReference type="Proteomes" id="UP000230742">
    <property type="component" value="Chromosome 1"/>
</dbReference>
<evidence type="ECO:0000313" key="11">
    <source>
        <dbReference type="Proteomes" id="UP000229884"/>
    </source>
</evidence>